<sequence>MAGIDRKDCGRWQEGDCGTVKPIQLFRIDDRLIHGQVVIGWATFLKTKQIVLCDDSVSENEWEKELYLSIVPDHMEAVVVNVAKLAEMLSDAETDLSKTIILVNGPQVMEQLLEHGASVERVNVGGIHYKEGRRKYLDYLYLNEEEVASFRRCMEKGVHFFCQDVPEARIIPLPKVFQKHQK</sequence>
<evidence type="ECO:0000256" key="3">
    <source>
        <dbReference type="ARBA" id="ARBA00022490"/>
    </source>
</evidence>
<feature type="domain" description="PTS EIIB type-4" evidence="8">
    <location>
        <begin position="19"/>
        <end position="182"/>
    </location>
</feature>
<keyword evidence="3" id="KW-0963">Cytoplasm</keyword>
<protein>
    <submittedName>
        <fullName evidence="9">PTS mannose/fructose/sorbose transporter subunit IIB</fullName>
    </submittedName>
</protein>
<evidence type="ECO:0000256" key="5">
    <source>
        <dbReference type="ARBA" id="ARBA00022679"/>
    </source>
</evidence>
<evidence type="ECO:0000256" key="6">
    <source>
        <dbReference type="ARBA" id="ARBA00022683"/>
    </source>
</evidence>
<accession>A0A7V5UFN2</accession>
<gene>
    <name evidence="9" type="ORF">ENJ89_09865</name>
</gene>
<dbReference type="AlphaFoldDB" id="A0A7V5UFN2"/>
<name>A0A7V5UFN2_CALAY</name>
<dbReference type="GO" id="GO:0016301">
    <property type="term" value="F:kinase activity"/>
    <property type="evidence" value="ECO:0007669"/>
    <property type="project" value="UniProtKB-KW"/>
</dbReference>
<dbReference type="Pfam" id="PF03830">
    <property type="entry name" value="PTSIIB_sorb"/>
    <property type="match status" value="1"/>
</dbReference>
<dbReference type="GO" id="GO:0008982">
    <property type="term" value="F:protein-N(PI)-phosphohistidine-sugar phosphotransferase activity"/>
    <property type="evidence" value="ECO:0007669"/>
    <property type="project" value="InterPro"/>
</dbReference>
<dbReference type="Proteomes" id="UP000886124">
    <property type="component" value="Unassembled WGS sequence"/>
</dbReference>
<evidence type="ECO:0000256" key="2">
    <source>
        <dbReference type="ARBA" id="ARBA00022448"/>
    </source>
</evidence>
<organism evidence="9">
    <name type="scientific">Caldithrix abyssi</name>
    <dbReference type="NCBI Taxonomy" id="187145"/>
    <lineage>
        <taxon>Bacteria</taxon>
        <taxon>Pseudomonadati</taxon>
        <taxon>Calditrichota</taxon>
        <taxon>Calditrichia</taxon>
        <taxon>Calditrichales</taxon>
        <taxon>Calditrichaceae</taxon>
        <taxon>Caldithrix</taxon>
    </lineage>
</organism>
<comment type="caution">
    <text evidence="9">The sequence shown here is derived from an EMBL/GenBank/DDBJ whole genome shotgun (WGS) entry which is preliminary data.</text>
</comment>
<evidence type="ECO:0000313" key="9">
    <source>
        <dbReference type="EMBL" id="HHJ53488.1"/>
    </source>
</evidence>
<dbReference type="SUPFAM" id="SSF52728">
    <property type="entry name" value="PTS IIb component"/>
    <property type="match status" value="1"/>
</dbReference>
<keyword evidence="7" id="KW-0418">Kinase</keyword>
<keyword evidence="4" id="KW-0762">Sugar transport</keyword>
<dbReference type="GO" id="GO:0005737">
    <property type="term" value="C:cytoplasm"/>
    <property type="evidence" value="ECO:0007669"/>
    <property type="project" value="UniProtKB-SubCell"/>
</dbReference>
<reference evidence="9" key="1">
    <citation type="journal article" date="2020" name="mSystems">
        <title>Genome- and Community-Level Interaction Insights into Carbon Utilization and Element Cycling Functions of Hydrothermarchaeota in Hydrothermal Sediment.</title>
        <authorList>
            <person name="Zhou Z."/>
            <person name="Liu Y."/>
            <person name="Xu W."/>
            <person name="Pan J."/>
            <person name="Luo Z.H."/>
            <person name="Li M."/>
        </authorList>
    </citation>
    <scope>NUCLEOTIDE SEQUENCE [LARGE SCALE GENOMIC DNA]</scope>
    <source>
        <strain evidence="9">HyVt-527</strain>
    </source>
</reference>
<evidence type="ECO:0000259" key="8">
    <source>
        <dbReference type="PROSITE" id="PS51101"/>
    </source>
</evidence>
<keyword evidence="5" id="KW-0808">Transferase</keyword>
<proteinExistence type="predicted"/>
<keyword evidence="2" id="KW-0813">Transport</keyword>
<dbReference type="PROSITE" id="PS51101">
    <property type="entry name" value="PTS_EIIB_TYPE_4"/>
    <property type="match status" value="1"/>
</dbReference>
<keyword evidence="6" id="KW-0598">Phosphotransferase system</keyword>
<comment type="subcellular location">
    <subcellularLocation>
        <location evidence="1">Cytoplasm</location>
    </subcellularLocation>
</comment>
<dbReference type="Gene3D" id="3.40.35.10">
    <property type="entry name" value="Phosphotransferase system, sorbose subfamily IIB component"/>
    <property type="match status" value="1"/>
</dbReference>
<dbReference type="InterPro" id="IPR004720">
    <property type="entry name" value="PTS_IIB_sorbose-sp"/>
</dbReference>
<evidence type="ECO:0000256" key="7">
    <source>
        <dbReference type="ARBA" id="ARBA00022777"/>
    </source>
</evidence>
<dbReference type="GO" id="GO:0009401">
    <property type="term" value="P:phosphoenolpyruvate-dependent sugar phosphotransferase system"/>
    <property type="evidence" value="ECO:0007669"/>
    <property type="project" value="UniProtKB-KW"/>
</dbReference>
<dbReference type="InterPro" id="IPR036667">
    <property type="entry name" value="PTS_IIB_sorbose-sp_sf"/>
</dbReference>
<evidence type="ECO:0000256" key="4">
    <source>
        <dbReference type="ARBA" id="ARBA00022597"/>
    </source>
</evidence>
<evidence type="ECO:0000256" key="1">
    <source>
        <dbReference type="ARBA" id="ARBA00004496"/>
    </source>
</evidence>
<dbReference type="EMBL" id="DROD01000625">
    <property type="protein sequence ID" value="HHJ53488.1"/>
    <property type="molecule type" value="Genomic_DNA"/>
</dbReference>